<dbReference type="RefSeq" id="WP_012609828.1">
    <property type="nucleotide sequence ID" value="NC_011768.1"/>
</dbReference>
<gene>
    <name evidence="2" type="ordered locus">Dalk_0684</name>
</gene>
<keyword evidence="3" id="KW-1185">Reference proteome</keyword>
<organism evidence="2 3">
    <name type="scientific">Desulfatibacillum aliphaticivorans</name>
    <dbReference type="NCBI Taxonomy" id="218208"/>
    <lineage>
        <taxon>Bacteria</taxon>
        <taxon>Pseudomonadati</taxon>
        <taxon>Thermodesulfobacteriota</taxon>
        <taxon>Desulfobacteria</taxon>
        <taxon>Desulfobacterales</taxon>
        <taxon>Desulfatibacillaceae</taxon>
        <taxon>Desulfatibacillum</taxon>
    </lineage>
</organism>
<evidence type="ECO:0000313" key="2">
    <source>
        <dbReference type="EMBL" id="ACL02389.1"/>
    </source>
</evidence>
<dbReference type="InterPro" id="IPR024264">
    <property type="entry name" value="DUF3786"/>
</dbReference>
<dbReference type="EMBL" id="CP001322">
    <property type="protein sequence ID" value="ACL02389.1"/>
    <property type="molecule type" value="Genomic_DNA"/>
</dbReference>
<dbReference type="eggNOG" id="ENOG5032A20">
    <property type="taxonomic scope" value="Bacteria"/>
</dbReference>
<accession>B8FJW1</accession>
<evidence type="ECO:0000313" key="3">
    <source>
        <dbReference type="Proteomes" id="UP000000739"/>
    </source>
</evidence>
<proteinExistence type="predicted"/>
<dbReference type="AlphaFoldDB" id="B8FJW1"/>
<dbReference type="HOGENOM" id="CLU_106581_0_1_7"/>
<sequence>MARVDDYFNAKKIAVESLSKESFEELAASSGFQSPAENTLTVPFLTRTYKVDFPSFDFTDQDDPEAEVPIQEQVLILHYMMGDKTAHPSEDWVAYREIPGATFYFSAFCKRAIDPLKNVFEHNLEGLDKGAQILEASELDFGDAGYEFKPFPRVPVRMILYVGDDEFPSEANILFDSSAGDLLSPEDLAWLAGMIVYRLMALAR</sequence>
<dbReference type="Pfam" id="PF12654">
    <property type="entry name" value="DUF3786"/>
    <property type="match status" value="1"/>
</dbReference>
<dbReference type="KEGG" id="dal:Dalk_0684"/>
<reference evidence="2 3" key="1">
    <citation type="journal article" date="2012" name="Environ. Microbiol.">
        <title>The genome sequence of Desulfatibacillum alkenivorans AK-01: a blueprint for anaerobic alkane oxidation.</title>
        <authorList>
            <person name="Callaghan A.V."/>
            <person name="Morris B.E."/>
            <person name="Pereira I.A."/>
            <person name="McInerney M.J."/>
            <person name="Austin R.N."/>
            <person name="Groves J.T."/>
            <person name="Kukor J.J."/>
            <person name="Suflita J.M."/>
            <person name="Young L.Y."/>
            <person name="Zylstra G.J."/>
            <person name="Wawrik B."/>
        </authorList>
    </citation>
    <scope>NUCLEOTIDE SEQUENCE [LARGE SCALE GENOMIC DNA]</scope>
    <source>
        <strain evidence="2 3">AK-01</strain>
    </source>
</reference>
<name>B8FJW1_DESAL</name>
<dbReference type="Proteomes" id="UP000000739">
    <property type="component" value="Chromosome"/>
</dbReference>
<protein>
    <recommendedName>
        <fullName evidence="1">DUF3786 domain-containing protein</fullName>
    </recommendedName>
</protein>
<feature type="domain" description="DUF3786" evidence="1">
    <location>
        <begin position="23"/>
        <end position="197"/>
    </location>
</feature>
<evidence type="ECO:0000259" key="1">
    <source>
        <dbReference type="Pfam" id="PF12654"/>
    </source>
</evidence>